<evidence type="ECO:0000256" key="1">
    <source>
        <dbReference type="SAM" id="MobiDB-lite"/>
    </source>
</evidence>
<dbReference type="Proteomes" id="UP001176941">
    <property type="component" value="Chromosome 10"/>
</dbReference>
<protein>
    <submittedName>
        <fullName evidence="2">Uncharacterized protein</fullName>
    </submittedName>
</protein>
<proteinExistence type="predicted"/>
<dbReference type="EMBL" id="OX459946">
    <property type="protein sequence ID" value="CAI9153461.1"/>
    <property type="molecule type" value="Genomic_DNA"/>
</dbReference>
<name>A0ABN8XWK2_RANTA</name>
<feature type="region of interest" description="Disordered" evidence="1">
    <location>
        <begin position="158"/>
        <end position="269"/>
    </location>
</feature>
<sequence length="303" mass="32396">MVRSPSARDRLCGRGPLWPACPVSSWPGTVPSEHAEPSRDGWASASAKFLLGKEPRCSSWSRGALGVRAGNDLYFGCRRASSRVLGAPPFRHLAGCSEPPPRAQGWETPAMSHGGHKRAPFVLKAQASGWSRDSHLHPPNPRNPRHPRRLAVMLVPSRLAPAPRAPPPAPARELSGRRRRAQRRGGGGAGRGGRRAPTQAAARGDPGRRPRPLTCPRRSAACGPRDRLAPPRRSRSLAPTRGREAAAAGAVGREKVASCSRTLAPGPRTRAPLSVLKLEARVADLPASLDLGEEVSHRYSPNP</sequence>
<gene>
    <name evidence="2" type="ORF">MRATA1EN1_LOCUS2423</name>
</gene>
<evidence type="ECO:0000313" key="2">
    <source>
        <dbReference type="EMBL" id="CAI9153461.1"/>
    </source>
</evidence>
<feature type="compositionally biased region" description="Low complexity" evidence="1">
    <location>
        <begin position="195"/>
        <end position="204"/>
    </location>
</feature>
<feature type="region of interest" description="Disordered" evidence="1">
    <location>
        <begin position="128"/>
        <end position="147"/>
    </location>
</feature>
<accession>A0ABN8XWK2</accession>
<reference evidence="2" key="1">
    <citation type="submission" date="2023-04" db="EMBL/GenBank/DDBJ databases">
        <authorList>
            <consortium name="ELIXIR-Norway"/>
        </authorList>
    </citation>
    <scope>NUCLEOTIDE SEQUENCE [LARGE SCALE GENOMIC DNA]</scope>
</reference>
<organism evidence="2 3">
    <name type="scientific">Rangifer tarandus platyrhynchus</name>
    <name type="common">Svalbard reindeer</name>
    <dbReference type="NCBI Taxonomy" id="3082113"/>
    <lineage>
        <taxon>Eukaryota</taxon>
        <taxon>Metazoa</taxon>
        <taxon>Chordata</taxon>
        <taxon>Craniata</taxon>
        <taxon>Vertebrata</taxon>
        <taxon>Euteleostomi</taxon>
        <taxon>Mammalia</taxon>
        <taxon>Eutheria</taxon>
        <taxon>Laurasiatheria</taxon>
        <taxon>Artiodactyla</taxon>
        <taxon>Ruminantia</taxon>
        <taxon>Pecora</taxon>
        <taxon>Cervidae</taxon>
        <taxon>Odocoileinae</taxon>
        <taxon>Rangifer</taxon>
    </lineage>
</organism>
<keyword evidence="3" id="KW-1185">Reference proteome</keyword>
<evidence type="ECO:0000313" key="3">
    <source>
        <dbReference type="Proteomes" id="UP001176941"/>
    </source>
</evidence>